<proteinExistence type="predicted"/>
<sequence>MREFPFPSVTIADQFGQARDIVSVREAAVWLVARWPIRNGDELQAAKQACLNALAGNVT</sequence>
<name>A0ACD4CX70_9HYPH</name>
<gene>
    <name evidence="1" type="ORF">N8E88_04835</name>
</gene>
<organism evidence="1 2">
    <name type="scientific">Phyllobacterium zundukense</name>
    <dbReference type="NCBI Taxonomy" id="1867719"/>
    <lineage>
        <taxon>Bacteria</taxon>
        <taxon>Pseudomonadati</taxon>
        <taxon>Pseudomonadota</taxon>
        <taxon>Alphaproteobacteria</taxon>
        <taxon>Hyphomicrobiales</taxon>
        <taxon>Phyllobacteriaceae</taxon>
        <taxon>Phyllobacterium</taxon>
    </lineage>
</organism>
<evidence type="ECO:0000313" key="2">
    <source>
        <dbReference type="Proteomes" id="UP001061991"/>
    </source>
</evidence>
<reference evidence="1" key="1">
    <citation type="submission" date="2022-09" db="EMBL/GenBank/DDBJ databases">
        <title>Interaction between co-microsymbionts with complementary sets of symbiotic genes in legume-rhizobium systems.</title>
        <authorList>
            <person name="Safronova V."/>
            <person name="Sazanova A."/>
            <person name="Afonin A."/>
            <person name="Chirak E."/>
        </authorList>
    </citation>
    <scope>NUCLEOTIDE SEQUENCE</scope>
    <source>
        <strain evidence="1">A18/3m</strain>
    </source>
</reference>
<keyword evidence="2" id="KW-1185">Reference proteome</keyword>
<dbReference type="EMBL" id="CP104971">
    <property type="protein sequence ID" value="UXN58153.1"/>
    <property type="molecule type" value="Genomic_DNA"/>
</dbReference>
<keyword evidence="1" id="KW-0614">Plasmid</keyword>
<accession>A0ACD4CX70</accession>
<geneLocation type="plasmid" evidence="1 2">
    <name>p_unnamed2</name>
</geneLocation>
<protein>
    <submittedName>
        <fullName evidence="1">DUF982 domain-containing protein</fullName>
    </submittedName>
</protein>
<dbReference type="Proteomes" id="UP001061991">
    <property type="component" value="Plasmid p_unnamed2"/>
</dbReference>
<evidence type="ECO:0000313" key="1">
    <source>
        <dbReference type="EMBL" id="UXN58153.1"/>
    </source>
</evidence>